<gene>
    <name evidence="1" type="ORF">CLV99_1759</name>
</gene>
<accession>A0A4R6WND7</accession>
<reference evidence="1 2" key="1">
    <citation type="submission" date="2019-03" db="EMBL/GenBank/DDBJ databases">
        <title>Genomic Encyclopedia of Archaeal and Bacterial Type Strains, Phase II (KMG-II): from individual species to whole genera.</title>
        <authorList>
            <person name="Goeker M."/>
        </authorList>
    </citation>
    <scope>NUCLEOTIDE SEQUENCE [LARGE SCALE GENOMIC DNA]</scope>
    <source>
        <strain evidence="1 2">DSM 28353</strain>
    </source>
</reference>
<dbReference type="Proteomes" id="UP000295292">
    <property type="component" value="Unassembled WGS sequence"/>
</dbReference>
<dbReference type="AlphaFoldDB" id="A0A4R6WND7"/>
<dbReference type="EMBL" id="SNYV01000011">
    <property type="protein sequence ID" value="TDQ80302.1"/>
    <property type="molecule type" value="Genomic_DNA"/>
</dbReference>
<evidence type="ECO:0008006" key="3">
    <source>
        <dbReference type="Google" id="ProtNLM"/>
    </source>
</evidence>
<proteinExistence type="predicted"/>
<comment type="caution">
    <text evidence="1">The sequence shown here is derived from an EMBL/GenBank/DDBJ whole genome shotgun (WGS) entry which is preliminary data.</text>
</comment>
<evidence type="ECO:0000313" key="2">
    <source>
        <dbReference type="Proteomes" id="UP000295292"/>
    </source>
</evidence>
<dbReference type="Gene3D" id="3.90.1720.10">
    <property type="entry name" value="endopeptidase domain like (from Nostoc punctiforme)"/>
    <property type="match status" value="1"/>
</dbReference>
<name>A0A4R6WND7_9SPHI</name>
<sequence>MATMYYLFLGFLFIALCSDNGDGSSVLSSRCPFMSLCLDASGTVMEISTDFTGLNYNRFLCRSVAAAGPVPFLLTEKEPKGQGLVARLNCLLISGNKTNSPDKSGSNKSDCLSEIIDNSLRLAQPRPIYLDNASTSLQLEIMSPVKQLAIKDDLLAYGDQGRKATNRKAVYFALGQESQSKGGIGGQETLGPACVALRRLDEHRVNSLDLCGTFYQGKVPRQSANEDRIKIINIASAELGVHEATGHNDGPRVEEYLRYTNLGPHHEWCAAFVSWCYGQAGLEVPRSPWSPALFPKARQIAKDKARPADVFGIYGAKAKRINHVGLIKELSKDYLITIEGNSNDRVESRRRHLRTVYAVAKWVE</sequence>
<keyword evidence="2" id="KW-1185">Reference proteome</keyword>
<protein>
    <recommendedName>
        <fullName evidence="3">CHAP domain-containing protein</fullName>
    </recommendedName>
</protein>
<organism evidence="1 2">
    <name type="scientific">Sphingobacterium yanglingense</name>
    <dbReference type="NCBI Taxonomy" id="1437280"/>
    <lineage>
        <taxon>Bacteria</taxon>
        <taxon>Pseudomonadati</taxon>
        <taxon>Bacteroidota</taxon>
        <taxon>Sphingobacteriia</taxon>
        <taxon>Sphingobacteriales</taxon>
        <taxon>Sphingobacteriaceae</taxon>
        <taxon>Sphingobacterium</taxon>
    </lineage>
</organism>
<evidence type="ECO:0000313" key="1">
    <source>
        <dbReference type="EMBL" id="TDQ80302.1"/>
    </source>
</evidence>
<dbReference type="RefSeq" id="WP_162850065.1">
    <property type="nucleotide sequence ID" value="NZ_SNYV01000011.1"/>
</dbReference>